<sequence>MPTVKRTNIVKLIVDKNTHEKLKELAIATAKCWNEVNWLRMQQFKRGEGVDFARTEKQVYDRHKHVLRVNVQQVTRTGGASSH</sequence>
<dbReference type="EMBL" id="AP026830">
    <property type="protein sequence ID" value="BDR93330.1"/>
    <property type="molecule type" value="Genomic_DNA"/>
</dbReference>
<name>A0A830EJ26_9CREN</name>
<dbReference type="AlphaFoldDB" id="A0A830EJ26"/>
<reference evidence="2" key="1">
    <citation type="journal article" date="2014" name="Int. J. Syst. Evol. Microbiol.">
        <title>Complete genome sequence of Corynebacterium casei LMG S-19264T (=DSM 44701T), isolated from a smear-ripened cheese.</title>
        <authorList>
            <consortium name="US DOE Joint Genome Institute (JGI-PGF)"/>
            <person name="Walter F."/>
            <person name="Albersmeier A."/>
            <person name="Kalinowski J."/>
            <person name="Ruckert C."/>
        </authorList>
    </citation>
    <scope>NUCLEOTIDE SEQUENCE</scope>
    <source>
        <strain evidence="2">JCM 11219</strain>
    </source>
</reference>
<reference evidence="1" key="4">
    <citation type="journal article" date="2023" name="Microbiol. Resour. Announc.">
        <title>Complete Genome Sequence of Vulcanisaeta souniana Strain IC-059, a Hyperthermophilic Archaeon Isolated from Hot Spring Water in Japan.</title>
        <authorList>
            <person name="Kato S."/>
            <person name="Itoh T."/>
            <person name="Wu L."/>
            <person name="Ma J."/>
            <person name="Ohkuma M."/>
        </authorList>
    </citation>
    <scope>NUCLEOTIDE SEQUENCE</scope>
    <source>
        <strain evidence="1">JCM 11219</strain>
    </source>
</reference>
<accession>A0A830EJ26</accession>
<evidence type="ECO:0008006" key="5">
    <source>
        <dbReference type="Google" id="ProtNLM"/>
    </source>
</evidence>
<dbReference type="Proteomes" id="UP001060771">
    <property type="component" value="Chromosome"/>
</dbReference>
<dbReference type="EMBL" id="BMNM01000004">
    <property type="protein sequence ID" value="GGI76298.1"/>
    <property type="molecule type" value="Genomic_DNA"/>
</dbReference>
<reference evidence="2" key="2">
    <citation type="submission" date="2020-09" db="EMBL/GenBank/DDBJ databases">
        <authorList>
            <person name="Sun Q."/>
            <person name="Ohkuma M."/>
        </authorList>
    </citation>
    <scope>NUCLEOTIDE SEQUENCE</scope>
    <source>
        <strain evidence="2">JCM 11219</strain>
    </source>
</reference>
<reference evidence="4" key="3">
    <citation type="submission" date="2022-09" db="EMBL/GenBank/DDBJ databases">
        <title>Complete genome sequence of Vulcanisaeta souniana.</title>
        <authorList>
            <person name="Kato S."/>
            <person name="Itoh T."/>
            <person name="Ohkuma M."/>
        </authorList>
    </citation>
    <scope>NUCLEOTIDE SEQUENCE [LARGE SCALE GENOMIC DNA]</scope>
    <source>
        <strain evidence="4">JCM 11219</strain>
    </source>
</reference>
<evidence type="ECO:0000313" key="2">
    <source>
        <dbReference type="EMBL" id="GGI76298.1"/>
    </source>
</evidence>
<organism evidence="2 3">
    <name type="scientific">Vulcanisaeta souniana JCM 11219</name>
    <dbReference type="NCBI Taxonomy" id="1293586"/>
    <lineage>
        <taxon>Archaea</taxon>
        <taxon>Thermoproteota</taxon>
        <taxon>Thermoprotei</taxon>
        <taxon>Thermoproteales</taxon>
        <taxon>Thermoproteaceae</taxon>
        <taxon>Vulcanisaeta</taxon>
    </lineage>
</organism>
<gene>
    <name evidence="2" type="ORF">GCM10007112_11370</name>
    <name evidence="1" type="ORF">Vsou_24230</name>
</gene>
<dbReference type="Proteomes" id="UP000657075">
    <property type="component" value="Unassembled WGS sequence"/>
</dbReference>
<evidence type="ECO:0000313" key="1">
    <source>
        <dbReference type="EMBL" id="BDR93330.1"/>
    </source>
</evidence>
<protein>
    <recommendedName>
        <fullName evidence="5">Transposase</fullName>
    </recommendedName>
</protein>
<keyword evidence="4" id="KW-1185">Reference proteome</keyword>
<evidence type="ECO:0000313" key="3">
    <source>
        <dbReference type="Proteomes" id="UP000657075"/>
    </source>
</evidence>
<evidence type="ECO:0000313" key="4">
    <source>
        <dbReference type="Proteomes" id="UP001060771"/>
    </source>
</evidence>
<proteinExistence type="predicted"/>